<reference evidence="2" key="1">
    <citation type="journal article" date="2017" name="Front. Plant Sci.">
        <title>Climate Clever Clovers: New Paradigm to Reduce the Environmental Footprint of Ruminants by Breeding Low Methanogenic Forages Utilizing Haplotype Variation.</title>
        <authorList>
            <person name="Kaur P."/>
            <person name="Appels R."/>
            <person name="Bayer P.E."/>
            <person name="Keeble-Gagnere G."/>
            <person name="Wang J."/>
            <person name="Hirakawa H."/>
            <person name="Shirasawa K."/>
            <person name="Vercoe P."/>
            <person name="Stefanova K."/>
            <person name="Durmic Z."/>
            <person name="Nichols P."/>
            <person name="Revell C."/>
            <person name="Isobe S.N."/>
            <person name="Edwards D."/>
            <person name="Erskine W."/>
        </authorList>
    </citation>
    <scope>NUCLEOTIDE SEQUENCE [LARGE SCALE GENOMIC DNA]</scope>
    <source>
        <strain evidence="2">cv. Daliak</strain>
    </source>
</reference>
<evidence type="ECO:0000313" key="2">
    <source>
        <dbReference type="Proteomes" id="UP000242715"/>
    </source>
</evidence>
<accession>A0A2Z6P7I1</accession>
<dbReference type="AlphaFoldDB" id="A0A2Z6P7I1"/>
<gene>
    <name evidence="1" type="ORF">TSUD_139280</name>
</gene>
<dbReference type="OrthoDB" id="10420808at2759"/>
<evidence type="ECO:0000313" key="1">
    <source>
        <dbReference type="EMBL" id="GAU44235.1"/>
    </source>
</evidence>
<proteinExistence type="predicted"/>
<name>A0A2Z6P7I1_TRISU</name>
<protein>
    <recommendedName>
        <fullName evidence="3">LOB domain-containing protein</fullName>
    </recommendedName>
</protein>
<evidence type="ECO:0008006" key="3">
    <source>
        <dbReference type="Google" id="ProtNLM"/>
    </source>
</evidence>
<organism evidence="1 2">
    <name type="scientific">Trifolium subterraneum</name>
    <name type="common">Subterranean clover</name>
    <dbReference type="NCBI Taxonomy" id="3900"/>
    <lineage>
        <taxon>Eukaryota</taxon>
        <taxon>Viridiplantae</taxon>
        <taxon>Streptophyta</taxon>
        <taxon>Embryophyta</taxon>
        <taxon>Tracheophyta</taxon>
        <taxon>Spermatophyta</taxon>
        <taxon>Magnoliopsida</taxon>
        <taxon>eudicotyledons</taxon>
        <taxon>Gunneridae</taxon>
        <taxon>Pentapetalae</taxon>
        <taxon>rosids</taxon>
        <taxon>fabids</taxon>
        <taxon>Fabales</taxon>
        <taxon>Fabaceae</taxon>
        <taxon>Papilionoideae</taxon>
        <taxon>50 kb inversion clade</taxon>
        <taxon>NPAAA clade</taxon>
        <taxon>Hologalegina</taxon>
        <taxon>IRL clade</taxon>
        <taxon>Trifolieae</taxon>
        <taxon>Trifolium</taxon>
    </lineage>
</organism>
<dbReference type="Proteomes" id="UP000242715">
    <property type="component" value="Unassembled WGS sequence"/>
</dbReference>
<sequence length="92" mass="10449">MVAAMQAEVSMMQTELINRRHAGANALQTTHQEQHQMLQQPAYSNNSYASTNNFMDMNNFNPGFDLTMETAPSSHGLEPFQNSWFSHFGEDH</sequence>
<dbReference type="EMBL" id="DF974026">
    <property type="protein sequence ID" value="GAU44235.1"/>
    <property type="molecule type" value="Genomic_DNA"/>
</dbReference>
<keyword evidence="2" id="KW-1185">Reference proteome</keyword>